<evidence type="ECO:0000256" key="7">
    <source>
        <dbReference type="SAM" id="Phobius"/>
    </source>
</evidence>
<evidence type="ECO:0000256" key="2">
    <source>
        <dbReference type="ARBA" id="ARBA00022692"/>
    </source>
</evidence>
<dbReference type="Gene3D" id="1.10.238.10">
    <property type="entry name" value="EF-hand"/>
    <property type="match status" value="1"/>
</dbReference>
<evidence type="ECO:0000256" key="1">
    <source>
        <dbReference type="ARBA" id="ARBA00004141"/>
    </source>
</evidence>
<dbReference type="PROSITE" id="PS50222">
    <property type="entry name" value="EF_HAND_2"/>
    <property type="match status" value="2"/>
</dbReference>
<name>A0ABP0J652_9DINO</name>
<protein>
    <recommendedName>
        <fullName evidence="8">EF-hand domain-containing protein</fullName>
    </recommendedName>
</protein>
<evidence type="ECO:0000256" key="6">
    <source>
        <dbReference type="SAM" id="MobiDB-lite"/>
    </source>
</evidence>
<dbReference type="PROSITE" id="PS00018">
    <property type="entry name" value="EF_HAND_1"/>
    <property type="match status" value="1"/>
</dbReference>
<feature type="compositionally biased region" description="Polar residues" evidence="6">
    <location>
        <begin position="668"/>
        <end position="681"/>
    </location>
</feature>
<accession>A0ABP0J652</accession>
<dbReference type="EMBL" id="CAXAMN010004536">
    <property type="protein sequence ID" value="CAK9009827.1"/>
    <property type="molecule type" value="Genomic_DNA"/>
</dbReference>
<evidence type="ECO:0000313" key="10">
    <source>
        <dbReference type="Proteomes" id="UP001642484"/>
    </source>
</evidence>
<dbReference type="InterPro" id="IPR005821">
    <property type="entry name" value="Ion_trans_dom"/>
</dbReference>
<feature type="compositionally biased region" description="Basic residues" evidence="6">
    <location>
        <begin position="708"/>
        <end position="717"/>
    </location>
</feature>
<feature type="domain" description="EF-hand" evidence="8">
    <location>
        <begin position="366"/>
        <end position="401"/>
    </location>
</feature>
<evidence type="ECO:0000256" key="5">
    <source>
        <dbReference type="ARBA" id="ARBA00023136"/>
    </source>
</evidence>
<comment type="caution">
    <text evidence="9">The sequence shown here is derived from an EMBL/GenBank/DDBJ whole genome shotgun (WGS) entry which is preliminary data.</text>
</comment>
<dbReference type="SUPFAM" id="SSF47473">
    <property type="entry name" value="EF-hand"/>
    <property type="match status" value="1"/>
</dbReference>
<dbReference type="Gene3D" id="1.20.120.350">
    <property type="entry name" value="Voltage-gated potassium channels. Chain C"/>
    <property type="match status" value="1"/>
</dbReference>
<keyword evidence="4 7" id="KW-1133">Transmembrane helix</keyword>
<dbReference type="Gene3D" id="1.10.287.70">
    <property type="match status" value="1"/>
</dbReference>
<evidence type="ECO:0000256" key="4">
    <source>
        <dbReference type="ARBA" id="ARBA00022989"/>
    </source>
</evidence>
<dbReference type="Proteomes" id="UP001642484">
    <property type="component" value="Unassembled WGS sequence"/>
</dbReference>
<keyword evidence="3" id="KW-0106">Calcium</keyword>
<feature type="compositionally biased region" description="Basic and acidic residues" evidence="6">
    <location>
        <begin position="656"/>
        <end position="667"/>
    </location>
</feature>
<comment type="subcellular location">
    <subcellularLocation>
        <location evidence="1">Membrane</location>
        <topology evidence="1">Multi-pass membrane protein</topology>
    </subcellularLocation>
</comment>
<evidence type="ECO:0000259" key="8">
    <source>
        <dbReference type="PROSITE" id="PS50222"/>
    </source>
</evidence>
<feature type="region of interest" description="Disordered" evidence="6">
    <location>
        <begin position="626"/>
        <end position="717"/>
    </location>
</feature>
<sequence length="717" mass="79259">MNPSGDDTPVTVATRSSHCSVDSAGRRGAAPNMRVAAKFISSSQDVHQEPMIRIWTRASLDNLMVLVVIIDACCAVYDIDARADDRSTPLATLILSDVCLALYAIELMTRILSDGCQVFRSMGIQLDCVVIVCGILEKLLQALGSGEDISKIGLSRALRLIRIVRLTRIVSRTRRFRELHKLIRMMATCLKALLWSFVFCFVCMTVWAMLIVEVINPLVQELHSAGELQDCSAEYCITATSSVMDANLLLFKTVIAGDSWGELAVPVIKEYPSTAIIFMGSLLTLVFGVLNLIVAVVVDTFAEARQRDVMNLAEELEMDFMSDRRRLQKIFDRMDQDGSGIVTFEELVEGARADQEFQSRLRVMDIDESDLQQLFDMIDITGEGEIKSEEFIAALSRWVHDSKTAPRFVKYNMQRALQMQDDLFKLNMESFQALAQRIDLLARGLDHLLAQDGLFDEDEPLHPLHLEESGGSVEKHAEAVPVQQDGIVEEPNASKSSLSSLLAAHKVTSSKQLQPDMSVELKEPPPSPIASNGGSKEGPRATSSPLMPPLGEALEGLEAVVAKATEQALKRCMAMMEAPKRFGGFGAGLTSMNLELRPFSREVSNGSDLKPWESCRPWESRSILEKSRARKRHAPPPRLPVGRFLPPSGQTGSRAQSKDVREERQGSKETGQQSLPTSSNGLPFWMSPLQSLRSRRGSQEGRSSPGRASHRSSRNSV</sequence>
<dbReference type="InterPro" id="IPR018247">
    <property type="entry name" value="EF_Hand_1_Ca_BS"/>
</dbReference>
<keyword evidence="2 7" id="KW-0812">Transmembrane</keyword>
<keyword evidence="10" id="KW-1185">Reference proteome</keyword>
<dbReference type="InterPro" id="IPR011992">
    <property type="entry name" value="EF-hand-dom_pair"/>
</dbReference>
<evidence type="ECO:0000313" key="9">
    <source>
        <dbReference type="EMBL" id="CAK9009827.1"/>
    </source>
</evidence>
<organism evidence="9 10">
    <name type="scientific">Durusdinium trenchii</name>
    <dbReference type="NCBI Taxonomy" id="1381693"/>
    <lineage>
        <taxon>Eukaryota</taxon>
        <taxon>Sar</taxon>
        <taxon>Alveolata</taxon>
        <taxon>Dinophyceae</taxon>
        <taxon>Suessiales</taxon>
        <taxon>Symbiodiniaceae</taxon>
        <taxon>Durusdinium</taxon>
    </lineage>
</organism>
<dbReference type="SMART" id="SM00054">
    <property type="entry name" value="EFh"/>
    <property type="match status" value="2"/>
</dbReference>
<feature type="transmembrane region" description="Helical" evidence="7">
    <location>
        <begin position="275"/>
        <end position="298"/>
    </location>
</feature>
<feature type="transmembrane region" description="Helical" evidence="7">
    <location>
        <begin position="192"/>
        <end position="212"/>
    </location>
</feature>
<evidence type="ECO:0000256" key="3">
    <source>
        <dbReference type="ARBA" id="ARBA00022837"/>
    </source>
</evidence>
<dbReference type="SUPFAM" id="SSF81324">
    <property type="entry name" value="Voltage-gated potassium channels"/>
    <property type="match status" value="1"/>
</dbReference>
<keyword evidence="5 7" id="KW-0472">Membrane</keyword>
<dbReference type="PANTHER" id="PTHR46726">
    <property type="entry name" value="TWO PORE CHANNEL 3"/>
    <property type="match status" value="1"/>
</dbReference>
<feature type="region of interest" description="Disordered" evidence="6">
    <location>
        <begin position="506"/>
        <end position="549"/>
    </location>
</feature>
<dbReference type="Pfam" id="PF13499">
    <property type="entry name" value="EF-hand_7"/>
    <property type="match status" value="1"/>
</dbReference>
<dbReference type="CDD" id="cd00051">
    <property type="entry name" value="EFh"/>
    <property type="match status" value="1"/>
</dbReference>
<reference evidence="9 10" key="1">
    <citation type="submission" date="2024-02" db="EMBL/GenBank/DDBJ databases">
        <authorList>
            <person name="Chen Y."/>
            <person name="Shah S."/>
            <person name="Dougan E. K."/>
            <person name="Thang M."/>
            <person name="Chan C."/>
        </authorList>
    </citation>
    <scope>NUCLEOTIDE SEQUENCE [LARGE SCALE GENOMIC DNA]</scope>
</reference>
<dbReference type="InterPro" id="IPR002048">
    <property type="entry name" value="EF_hand_dom"/>
</dbReference>
<gene>
    <name evidence="9" type="ORF">CCMP2556_LOCUS9833</name>
</gene>
<dbReference type="InterPro" id="IPR027359">
    <property type="entry name" value="Volt_channel_dom_sf"/>
</dbReference>
<dbReference type="Pfam" id="PF00520">
    <property type="entry name" value="Ion_trans"/>
    <property type="match status" value="1"/>
</dbReference>
<dbReference type="PANTHER" id="PTHR46726:SF1">
    <property type="entry name" value="TWO-PORE CALCIUM CHANNEL 3"/>
    <property type="match status" value="1"/>
</dbReference>
<feature type="domain" description="EF-hand" evidence="8">
    <location>
        <begin position="322"/>
        <end position="357"/>
    </location>
</feature>
<proteinExistence type="predicted"/>